<evidence type="ECO:0000256" key="12">
    <source>
        <dbReference type="PROSITE-ProRule" id="PRU00175"/>
    </source>
</evidence>
<dbReference type="CDD" id="cd16454">
    <property type="entry name" value="RING-H2_PA-TM-RING"/>
    <property type="match status" value="1"/>
</dbReference>
<feature type="region of interest" description="Disordered" evidence="13">
    <location>
        <begin position="273"/>
        <end position="365"/>
    </location>
</feature>
<dbReference type="Gene3D" id="3.30.40.10">
    <property type="entry name" value="Zinc/RING finger domain, C3HC4 (zinc finger)"/>
    <property type="match status" value="1"/>
</dbReference>
<organism evidence="17 18">
    <name type="scientific">Ceratocystis pirilliformis</name>
    <dbReference type="NCBI Taxonomy" id="259994"/>
    <lineage>
        <taxon>Eukaryota</taxon>
        <taxon>Fungi</taxon>
        <taxon>Dikarya</taxon>
        <taxon>Ascomycota</taxon>
        <taxon>Pezizomycotina</taxon>
        <taxon>Sordariomycetes</taxon>
        <taxon>Hypocreomycetidae</taxon>
        <taxon>Microascales</taxon>
        <taxon>Ceratocystidaceae</taxon>
        <taxon>Ceratocystis</taxon>
    </lineage>
</organism>
<name>A0ABR3YVC1_9PEZI</name>
<protein>
    <recommendedName>
        <fullName evidence="3">RING-type E3 ubiquitin transferase</fullName>
        <ecNumber evidence="3">2.3.2.27</ecNumber>
    </recommendedName>
</protein>
<keyword evidence="9" id="KW-0862">Zinc</keyword>
<evidence type="ECO:0000256" key="9">
    <source>
        <dbReference type="ARBA" id="ARBA00022833"/>
    </source>
</evidence>
<evidence type="ECO:0000256" key="4">
    <source>
        <dbReference type="ARBA" id="ARBA00022679"/>
    </source>
</evidence>
<evidence type="ECO:0000256" key="14">
    <source>
        <dbReference type="SAM" id="Phobius"/>
    </source>
</evidence>
<sequence>MTGLRSLCRHLVLLALARSISLVCAEASTTALTEAPDWASDSSMYIYLSDRGYSDTYSVIPLTTAQGLNESQPTRNRISLSGPLTIVNASNFENYAASPIEIIYLSCSDDTSSSTSPNTMLNAMMAQKPLAILLYSTEANYCSLSFTGDLELNRIFTVASMSVSVDILNSIIDSADSLQAQISGINAQTNRTRDTGERRSGGSAIAMSLLYGITGVISLLFLIIVSTGAVRAHRYPERYGPRESLGNQPGQSRARGLARAVLGTLPIIKFGDPVPPKSERMNDVESGPDIVFPAPVARRDSSTQAATVPLAPLSPVASESQVAKTKETQSENEKRPNGTTAGNGQCNQSNASIKTNGDNNSNHNSNDDGNGHLGCSICTDDFQVGEDVRVLPCDHKFHPACVDPWLLNVSGTCPLCRFDLNTNSHISPDDASETHTILPPPLDHSHDDDDNDEPLPGQSPSRSEPDHRRIPSHSHHRTSKFLDFHPLRMARTRDERIQILRQLRNRTSSMAHASSNRDLGQGSGHVTISSEAGASNGILTNEDQCQRHSLAERFRDRFKIRTRVHAQDQAAPGS</sequence>
<comment type="catalytic activity">
    <reaction evidence="1">
        <text>S-ubiquitinyl-[E2 ubiquitin-conjugating enzyme]-L-cysteine + [acceptor protein]-L-lysine = [E2 ubiquitin-conjugating enzyme]-L-cysteine + N(6)-ubiquitinyl-[acceptor protein]-L-lysine.</text>
        <dbReference type="EC" id="2.3.2.27"/>
    </reaction>
</comment>
<feature type="region of interest" description="Disordered" evidence="13">
    <location>
        <begin position="427"/>
        <end position="484"/>
    </location>
</feature>
<gene>
    <name evidence="17" type="ORF">Cpir12675_004599</name>
</gene>
<dbReference type="InterPro" id="IPR013083">
    <property type="entry name" value="Znf_RING/FYVE/PHD"/>
</dbReference>
<feature type="transmembrane region" description="Helical" evidence="14">
    <location>
        <begin position="209"/>
        <end position="230"/>
    </location>
</feature>
<evidence type="ECO:0000256" key="8">
    <source>
        <dbReference type="ARBA" id="ARBA00022786"/>
    </source>
</evidence>
<feature type="compositionally biased region" description="Polar residues" evidence="13">
    <location>
        <begin position="337"/>
        <end position="355"/>
    </location>
</feature>
<feature type="compositionally biased region" description="Basic and acidic residues" evidence="13">
    <location>
        <begin position="324"/>
        <end position="336"/>
    </location>
</feature>
<dbReference type="InterPro" id="IPR001841">
    <property type="entry name" value="Znf_RING"/>
</dbReference>
<dbReference type="SUPFAM" id="SSF57850">
    <property type="entry name" value="RING/U-box"/>
    <property type="match status" value="1"/>
</dbReference>
<keyword evidence="5 14" id="KW-0812">Transmembrane</keyword>
<evidence type="ECO:0000256" key="1">
    <source>
        <dbReference type="ARBA" id="ARBA00000900"/>
    </source>
</evidence>
<keyword evidence="18" id="KW-1185">Reference proteome</keyword>
<evidence type="ECO:0000256" key="5">
    <source>
        <dbReference type="ARBA" id="ARBA00022692"/>
    </source>
</evidence>
<dbReference type="EC" id="2.3.2.27" evidence="3"/>
<evidence type="ECO:0000256" key="15">
    <source>
        <dbReference type="SAM" id="SignalP"/>
    </source>
</evidence>
<feature type="domain" description="RING-type" evidence="16">
    <location>
        <begin position="375"/>
        <end position="417"/>
    </location>
</feature>
<dbReference type="EMBL" id="JAWDJO010000134">
    <property type="protein sequence ID" value="KAL1892276.1"/>
    <property type="molecule type" value="Genomic_DNA"/>
</dbReference>
<evidence type="ECO:0000256" key="2">
    <source>
        <dbReference type="ARBA" id="ARBA00004141"/>
    </source>
</evidence>
<keyword evidence="10 14" id="KW-1133">Transmembrane helix</keyword>
<accession>A0ABR3YVC1</accession>
<keyword evidence="7 12" id="KW-0863">Zinc-finger</keyword>
<dbReference type="PANTHER" id="PTHR45977">
    <property type="entry name" value="TARGET OF ERK KINASE MPK-1"/>
    <property type="match status" value="1"/>
</dbReference>
<keyword evidence="4" id="KW-0808">Transferase</keyword>
<proteinExistence type="predicted"/>
<keyword evidence="8" id="KW-0833">Ubl conjugation pathway</keyword>
<comment type="caution">
    <text evidence="17">The sequence shown here is derived from an EMBL/GenBank/DDBJ whole genome shotgun (WGS) entry which is preliminary data.</text>
</comment>
<comment type="subcellular location">
    <subcellularLocation>
        <location evidence="2">Membrane</location>
        <topology evidence="2">Multi-pass membrane protein</topology>
    </subcellularLocation>
</comment>
<evidence type="ECO:0000256" key="7">
    <source>
        <dbReference type="ARBA" id="ARBA00022771"/>
    </source>
</evidence>
<dbReference type="PROSITE" id="PS50089">
    <property type="entry name" value="ZF_RING_2"/>
    <property type="match status" value="1"/>
</dbReference>
<dbReference type="SMART" id="SM00184">
    <property type="entry name" value="RING"/>
    <property type="match status" value="1"/>
</dbReference>
<evidence type="ECO:0000259" key="16">
    <source>
        <dbReference type="PROSITE" id="PS50089"/>
    </source>
</evidence>
<evidence type="ECO:0000256" key="13">
    <source>
        <dbReference type="SAM" id="MobiDB-lite"/>
    </source>
</evidence>
<evidence type="ECO:0000256" key="11">
    <source>
        <dbReference type="ARBA" id="ARBA00023136"/>
    </source>
</evidence>
<feature type="chain" id="PRO_5046342761" description="RING-type E3 ubiquitin transferase" evidence="15">
    <location>
        <begin position="26"/>
        <end position="574"/>
    </location>
</feature>
<evidence type="ECO:0000256" key="10">
    <source>
        <dbReference type="ARBA" id="ARBA00022989"/>
    </source>
</evidence>
<keyword evidence="11 14" id="KW-0472">Membrane</keyword>
<dbReference type="Proteomes" id="UP001583280">
    <property type="component" value="Unassembled WGS sequence"/>
</dbReference>
<evidence type="ECO:0000313" key="18">
    <source>
        <dbReference type="Proteomes" id="UP001583280"/>
    </source>
</evidence>
<reference evidence="17 18" key="1">
    <citation type="journal article" date="2024" name="IMA Fungus">
        <title>IMA Genome - F19 : A genome assembly and annotation guide to empower mycologists, including annotated draft genome sequences of Ceratocystis pirilliformis, Diaporthe australafricana, Fusarium ophioides, Paecilomyces lecythidis, and Sporothrix stenoceras.</title>
        <authorList>
            <person name="Aylward J."/>
            <person name="Wilson A.M."/>
            <person name="Visagie C.M."/>
            <person name="Spraker J."/>
            <person name="Barnes I."/>
            <person name="Buitendag C."/>
            <person name="Ceriani C."/>
            <person name="Del Mar Angel L."/>
            <person name="du Plessis D."/>
            <person name="Fuchs T."/>
            <person name="Gasser K."/>
            <person name="Kramer D."/>
            <person name="Li W."/>
            <person name="Munsamy K."/>
            <person name="Piso A."/>
            <person name="Price J.L."/>
            <person name="Sonnekus B."/>
            <person name="Thomas C."/>
            <person name="van der Nest A."/>
            <person name="van Dijk A."/>
            <person name="van Heerden A."/>
            <person name="van Vuuren N."/>
            <person name="Yilmaz N."/>
            <person name="Duong T.A."/>
            <person name="van der Merwe N.A."/>
            <person name="Wingfield M.J."/>
            <person name="Wingfield B.D."/>
        </authorList>
    </citation>
    <scope>NUCLEOTIDE SEQUENCE [LARGE SCALE GENOMIC DNA]</scope>
    <source>
        <strain evidence="17 18">CMW 12675</strain>
    </source>
</reference>
<keyword evidence="6" id="KW-0479">Metal-binding</keyword>
<dbReference type="Pfam" id="PF13639">
    <property type="entry name" value="zf-RING_2"/>
    <property type="match status" value="1"/>
</dbReference>
<evidence type="ECO:0000313" key="17">
    <source>
        <dbReference type="EMBL" id="KAL1892276.1"/>
    </source>
</evidence>
<evidence type="ECO:0000256" key="6">
    <source>
        <dbReference type="ARBA" id="ARBA00022723"/>
    </source>
</evidence>
<dbReference type="PANTHER" id="PTHR45977:SF4">
    <property type="entry name" value="RING-TYPE DOMAIN-CONTAINING PROTEIN"/>
    <property type="match status" value="1"/>
</dbReference>
<keyword evidence="15" id="KW-0732">Signal</keyword>
<feature type="compositionally biased region" description="Basic residues" evidence="13">
    <location>
        <begin position="470"/>
        <end position="479"/>
    </location>
</feature>
<evidence type="ECO:0000256" key="3">
    <source>
        <dbReference type="ARBA" id="ARBA00012483"/>
    </source>
</evidence>
<feature type="signal peptide" evidence="15">
    <location>
        <begin position="1"/>
        <end position="25"/>
    </location>
</feature>